<protein>
    <recommendedName>
        <fullName evidence="3">DUF7707 domain-containing protein</fullName>
    </recommendedName>
</protein>
<comment type="caution">
    <text evidence="4">The sequence shown here is derived from an EMBL/GenBank/DDBJ whole genome shotgun (WGS) entry which is preliminary data.</text>
</comment>
<dbReference type="Pfam" id="PF24808">
    <property type="entry name" value="DUF7707"/>
    <property type="match status" value="1"/>
</dbReference>
<dbReference type="OrthoDB" id="2121879at2759"/>
<evidence type="ECO:0000256" key="2">
    <source>
        <dbReference type="SAM" id="SignalP"/>
    </source>
</evidence>
<sequence length="210" mass="21508">MQYSTLLLAAAATFGFVAAQNSSLPLPSGIQPCCNVNVGLVDEDLRSEWCRASQNTCPEICGGQGNIASGGNNCDTKTLEHTCECRNGTKPDLALYQQTVEGQMCRFWHGQCIDATNEDASLQFSCDTIRDNTCGNMTTKPESASTTSSSAITSRTSSAGGNGGGSEPTGTGGSAASTNSPAAAPALDAARNYGTPLFMGAVAAVFGLAL</sequence>
<feature type="signal peptide" evidence="2">
    <location>
        <begin position="1"/>
        <end position="19"/>
    </location>
</feature>
<dbReference type="PANTHER" id="PTHR38118:SF2">
    <property type="entry name" value="CDP-ALCOHOL PHOSPHATIDYLTRANSFERASE PROTEIN"/>
    <property type="match status" value="1"/>
</dbReference>
<organism evidence="4 5">
    <name type="scientific">Periconia digitata</name>
    <dbReference type="NCBI Taxonomy" id="1303443"/>
    <lineage>
        <taxon>Eukaryota</taxon>
        <taxon>Fungi</taxon>
        <taxon>Dikarya</taxon>
        <taxon>Ascomycota</taxon>
        <taxon>Pezizomycotina</taxon>
        <taxon>Dothideomycetes</taxon>
        <taxon>Pleosporomycetidae</taxon>
        <taxon>Pleosporales</taxon>
        <taxon>Massarineae</taxon>
        <taxon>Periconiaceae</taxon>
        <taxon>Periconia</taxon>
    </lineage>
</organism>
<evidence type="ECO:0000256" key="1">
    <source>
        <dbReference type="SAM" id="MobiDB-lite"/>
    </source>
</evidence>
<dbReference type="EMBL" id="CAOQHR010000012">
    <property type="protein sequence ID" value="CAI6341650.1"/>
    <property type="molecule type" value="Genomic_DNA"/>
</dbReference>
<feature type="compositionally biased region" description="Low complexity" evidence="1">
    <location>
        <begin position="143"/>
        <end position="159"/>
    </location>
</feature>
<dbReference type="AlphaFoldDB" id="A0A9W4UT97"/>
<dbReference type="InterPro" id="IPR056124">
    <property type="entry name" value="DUF7707"/>
</dbReference>
<evidence type="ECO:0000313" key="4">
    <source>
        <dbReference type="EMBL" id="CAI6341650.1"/>
    </source>
</evidence>
<proteinExistence type="predicted"/>
<feature type="chain" id="PRO_5040747956" description="DUF7707 domain-containing protein" evidence="2">
    <location>
        <begin position="20"/>
        <end position="210"/>
    </location>
</feature>
<reference evidence="4" key="1">
    <citation type="submission" date="2023-01" db="EMBL/GenBank/DDBJ databases">
        <authorList>
            <person name="Van Ghelder C."/>
            <person name="Rancurel C."/>
        </authorList>
    </citation>
    <scope>NUCLEOTIDE SEQUENCE</scope>
    <source>
        <strain evidence="4">CNCM I-4278</strain>
    </source>
</reference>
<keyword evidence="2" id="KW-0732">Signal</keyword>
<gene>
    <name evidence="4" type="ORF">PDIGIT_LOCUS14850</name>
</gene>
<evidence type="ECO:0000259" key="3">
    <source>
        <dbReference type="Pfam" id="PF24808"/>
    </source>
</evidence>
<keyword evidence="5" id="KW-1185">Reference proteome</keyword>
<evidence type="ECO:0000313" key="5">
    <source>
        <dbReference type="Proteomes" id="UP001152607"/>
    </source>
</evidence>
<name>A0A9W4UT97_9PLEO</name>
<feature type="region of interest" description="Disordered" evidence="1">
    <location>
        <begin position="137"/>
        <end position="181"/>
    </location>
</feature>
<dbReference type="Proteomes" id="UP001152607">
    <property type="component" value="Unassembled WGS sequence"/>
</dbReference>
<accession>A0A9W4UT97</accession>
<feature type="compositionally biased region" description="Gly residues" evidence="1">
    <location>
        <begin position="160"/>
        <end position="173"/>
    </location>
</feature>
<feature type="domain" description="DUF7707" evidence="3">
    <location>
        <begin position="35"/>
        <end position="137"/>
    </location>
</feature>
<dbReference type="PANTHER" id="PTHR38118">
    <property type="entry name" value="ANCHORED CELL WALL PROTEIN 11-RELATED"/>
    <property type="match status" value="1"/>
</dbReference>